<name>A0A347UD26_9RHOB</name>
<evidence type="ECO:0000256" key="6">
    <source>
        <dbReference type="ARBA" id="ARBA00022989"/>
    </source>
</evidence>
<evidence type="ECO:0000256" key="7">
    <source>
        <dbReference type="ARBA" id="ARBA00023133"/>
    </source>
</evidence>
<dbReference type="GO" id="GO:0008495">
    <property type="term" value="F:protoheme IX farnesyltransferase activity"/>
    <property type="evidence" value="ECO:0007669"/>
    <property type="project" value="UniProtKB-UniRule"/>
</dbReference>
<dbReference type="NCBIfam" id="NF003349">
    <property type="entry name" value="PRK04375.1-2"/>
    <property type="match status" value="1"/>
</dbReference>
<keyword evidence="7" id="KW-0350">Heme biosynthesis</keyword>
<dbReference type="GO" id="GO:0005886">
    <property type="term" value="C:plasma membrane"/>
    <property type="evidence" value="ECO:0007669"/>
    <property type="project" value="UniProtKB-SubCell"/>
</dbReference>
<evidence type="ECO:0000256" key="8">
    <source>
        <dbReference type="ARBA" id="ARBA00023136"/>
    </source>
</evidence>
<dbReference type="EMBL" id="CP032125">
    <property type="protein sequence ID" value="AXX96754.1"/>
    <property type="molecule type" value="Genomic_DNA"/>
</dbReference>
<reference evidence="12 13" key="1">
    <citation type="submission" date="2018-09" db="EMBL/GenBank/DDBJ databases">
        <title>Profundibacter amoris BAR1 gen. nov., sp. nov., a new member of the Roseobacter clade isolated at Lokis Castle Vent Field on the Arctic Mid-Oceanic Ridge.</title>
        <authorList>
            <person name="Le Moine Bauer S."/>
            <person name="Sjoeberg A.G."/>
            <person name="L'Haridon S."/>
            <person name="Stokke R."/>
            <person name="Roalkvam I."/>
            <person name="Steen I.H."/>
            <person name="Dahle H."/>
        </authorList>
    </citation>
    <scope>NUCLEOTIDE SEQUENCE [LARGE SCALE GENOMIC DNA]</scope>
    <source>
        <strain evidence="12 13">BAR1</strain>
    </source>
</reference>
<evidence type="ECO:0000256" key="3">
    <source>
        <dbReference type="ARBA" id="ARBA00022475"/>
    </source>
</evidence>
<dbReference type="Proteomes" id="UP000261704">
    <property type="component" value="Chromosome"/>
</dbReference>
<dbReference type="Pfam" id="PF01040">
    <property type="entry name" value="UbiA"/>
    <property type="match status" value="1"/>
</dbReference>
<dbReference type="PANTHER" id="PTHR43448:SF7">
    <property type="entry name" value="4-HYDROXYBENZOATE SOLANESYLTRANSFERASE"/>
    <property type="match status" value="1"/>
</dbReference>
<accession>A0A347UD26</accession>
<dbReference type="GO" id="GO:0006783">
    <property type="term" value="P:heme biosynthetic process"/>
    <property type="evidence" value="ECO:0007669"/>
    <property type="project" value="UniProtKB-UniRule"/>
</dbReference>
<comment type="subcellular location">
    <subcellularLocation>
        <location evidence="1">Cell membrane</location>
        <topology evidence="1">Multi-pass membrane protein</topology>
    </subcellularLocation>
</comment>
<evidence type="ECO:0000256" key="5">
    <source>
        <dbReference type="ARBA" id="ARBA00022692"/>
    </source>
</evidence>
<organism evidence="12 13">
    <name type="scientific">Profundibacter amoris</name>
    <dbReference type="NCBI Taxonomy" id="2171755"/>
    <lineage>
        <taxon>Bacteria</taxon>
        <taxon>Pseudomonadati</taxon>
        <taxon>Pseudomonadota</taxon>
        <taxon>Alphaproteobacteria</taxon>
        <taxon>Rhodobacterales</taxon>
        <taxon>Paracoccaceae</taxon>
        <taxon>Profundibacter</taxon>
    </lineage>
</organism>
<dbReference type="InterPro" id="IPR044878">
    <property type="entry name" value="UbiA_sf"/>
</dbReference>
<comment type="pathway">
    <text evidence="2">Porphyrin-containing compound metabolism; heme O biosynthesis; heme O from protoheme: step 1/1.</text>
</comment>
<keyword evidence="13" id="KW-1185">Reference proteome</keyword>
<feature type="transmembrane region" description="Helical" evidence="11">
    <location>
        <begin position="44"/>
        <end position="62"/>
    </location>
</feature>
<evidence type="ECO:0000256" key="1">
    <source>
        <dbReference type="ARBA" id="ARBA00004651"/>
    </source>
</evidence>
<keyword evidence="4 12" id="KW-0808">Transferase</keyword>
<evidence type="ECO:0000256" key="10">
    <source>
        <dbReference type="NCBIfam" id="TIGR01473"/>
    </source>
</evidence>
<protein>
    <recommendedName>
        <fullName evidence="10">Heme o synthase</fullName>
        <ecNumber evidence="10">2.5.1.141</ecNumber>
    </recommendedName>
</protein>
<evidence type="ECO:0000256" key="9">
    <source>
        <dbReference type="ARBA" id="ARBA00047690"/>
    </source>
</evidence>
<dbReference type="InterPro" id="IPR006369">
    <property type="entry name" value="Protohaem_IX_farnesylTrfase"/>
</dbReference>
<keyword evidence="5 11" id="KW-0812">Transmembrane</keyword>
<sequence length="230" mass="25197">MMRRTRGRPVPHGRVTSRAAMVFGLVTALFSVAALWGLTNAVAAGLLAFTIFFYVVIYTIWLKRSAPQNIVIGGASGALPPMIGWAAATGEIGLPGISMFLLIFMWTPPHFWSLSLFMKDDYERAGVPMLTVTHGSESARHHILGYTVLLALTAVLPILVGIGGIIYVATALIMNARFLFGAWQLARRDNGEAVKDHFAAERAFFRFSLWYLFLHFSALVGDAGLAVWLP</sequence>
<dbReference type="Gene3D" id="1.10.357.140">
    <property type="entry name" value="UbiA prenyltransferase"/>
    <property type="match status" value="1"/>
</dbReference>
<dbReference type="OrthoDB" id="9814417at2"/>
<evidence type="ECO:0000256" key="11">
    <source>
        <dbReference type="SAM" id="Phobius"/>
    </source>
</evidence>
<feature type="transmembrane region" description="Helical" evidence="11">
    <location>
        <begin position="143"/>
        <end position="169"/>
    </location>
</feature>
<dbReference type="InterPro" id="IPR000537">
    <property type="entry name" value="UbiA_prenyltransferase"/>
</dbReference>
<dbReference type="PANTHER" id="PTHR43448">
    <property type="entry name" value="PROTOHEME IX FARNESYLTRANSFERASE, MITOCHONDRIAL"/>
    <property type="match status" value="1"/>
</dbReference>
<evidence type="ECO:0000256" key="2">
    <source>
        <dbReference type="ARBA" id="ARBA00004919"/>
    </source>
</evidence>
<gene>
    <name evidence="12" type="ORF">BAR1_01650</name>
</gene>
<evidence type="ECO:0000313" key="12">
    <source>
        <dbReference type="EMBL" id="AXX96754.1"/>
    </source>
</evidence>
<dbReference type="KEGG" id="pamo:BAR1_01650"/>
<feature type="transmembrane region" description="Helical" evidence="11">
    <location>
        <begin position="209"/>
        <end position="229"/>
    </location>
</feature>
<feature type="transmembrane region" description="Helical" evidence="11">
    <location>
        <begin position="83"/>
        <end position="106"/>
    </location>
</feature>
<dbReference type="NCBIfam" id="TIGR01473">
    <property type="entry name" value="cyoE_ctaB"/>
    <property type="match status" value="1"/>
</dbReference>
<comment type="catalytic activity">
    <reaction evidence="9">
        <text>heme b + (2E,6E)-farnesyl diphosphate + H2O = Fe(II)-heme o + diphosphate</text>
        <dbReference type="Rhea" id="RHEA:28070"/>
        <dbReference type="ChEBI" id="CHEBI:15377"/>
        <dbReference type="ChEBI" id="CHEBI:33019"/>
        <dbReference type="ChEBI" id="CHEBI:60344"/>
        <dbReference type="ChEBI" id="CHEBI:60530"/>
        <dbReference type="ChEBI" id="CHEBI:175763"/>
        <dbReference type="EC" id="2.5.1.141"/>
    </reaction>
</comment>
<dbReference type="CDD" id="cd13957">
    <property type="entry name" value="PT_UbiA_Cox10"/>
    <property type="match status" value="1"/>
</dbReference>
<keyword evidence="8 11" id="KW-0472">Membrane</keyword>
<dbReference type="EC" id="2.5.1.141" evidence="10"/>
<evidence type="ECO:0000313" key="13">
    <source>
        <dbReference type="Proteomes" id="UP000261704"/>
    </source>
</evidence>
<evidence type="ECO:0000256" key="4">
    <source>
        <dbReference type="ARBA" id="ARBA00022679"/>
    </source>
</evidence>
<keyword evidence="3" id="KW-1003">Cell membrane</keyword>
<dbReference type="AlphaFoldDB" id="A0A347UD26"/>
<proteinExistence type="predicted"/>
<keyword evidence="6 11" id="KW-1133">Transmembrane helix</keyword>
<feature type="transmembrane region" description="Helical" evidence="11">
    <location>
        <begin position="20"/>
        <end position="38"/>
    </location>
</feature>